<protein>
    <submittedName>
        <fullName evidence="1">Uncharacterized protein</fullName>
    </submittedName>
</protein>
<keyword evidence="2" id="KW-1185">Reference proteome</keyword>
<sequence>MEYGAEYEVVSMSSSSVTVVLPTDEAGRLLTMPETPALVRSASCSIGGSMQSLVRVVIYGENLPVGETLSVKVKEVGSTGSPTGSEIALPSTTIATTTSTEQIQIETYKVTNPTLKFGKTYELTSLTISDTTSFILDDSVRFSIRRETVRVTSASCTTSNPNWTIVSVEGSGFIQDETYILTLSGKPASNPHSPEIHNTTIYVVASSSTEAQSTPVPLSSISESSLLFGHTYTITLITYQSVKGIVEDTPSFTTRFTPTLKSVLCTLKVGDAKTAEVSISGSNVPDGEYRLILKNKVSSKETVLKIEIVDSESKLEVEIFSSSDIEYGAKYEVMSLSRNSLTVTLPSEGADRLMKVPGVPARIRSASCSVGGLKQTLVEVVICGENLPVRNALTVKVKEVGSTGSLIESEIALPSTTITSNTSTEPIQIEIYEVTSLTLKFGKTYSSVRKPPVFRNPQRVLEKPQPDDLHHNKALYPFLHTNLQFSHLFEKINHKQS</sequence>
<dbReference type="Proteomes" id="UP001281761">
    <property type="component" value="Unassembled WGS sequence"/>
</dbReference>
<comment type="caution">
    <text evidence="1">The sequence shown here is derived from an EMBL/GenBank/DDBJ whole genome shotgun (WGS) entry which is preliminary data.</text>
</comment>
<proteinExistence type="predicted"/>
<accession>A0ABQ9XCX9</accession>
<evidence type="ECO:0000313" key="1">
    <source>
        <dbReference type="EMBL" id="KAK2950362.1"/>
    </source>
</evidence>
<name>A0ABQ9XCX9_9EUKA</name>
<organism evidence="1 2">
    <name type="scientific">Blattamonas nauphoetae</name>
    <dbReference type="NCBI Taxonomy" id="2049346"/>
    <lineage>
        <taxon>Eukaryota</taxon>
        <taxon>Metamonada</taxon>
        <taxon>Preaxostyla</taxon>
        <taxon>Oxymonadida</taxon>
        <taxon>Blattamonas</taxon>
    </lineage>
</organism>
<evidence type="ECO:0000313" key="2">
    <source>
        <dbReference type="Proteomes" id="UP001281761"/>
    </source>
</evidence>
<gene>
    <name evidence="1" type="ORF">BLNAU_14697</name>
</gene>
<dbReference type="EMBL" id="JARBJD010000137">
    <property type="protein sequence ID" value="KAK2950362.1"/>
    <property type="molecule type" value="Genomic_DNA"/>
</dbReference>
<reference evidence="1 2" key="1">
    <citation type="journal article" date="2022" name="bioRxiv">
        <title>Genomics of Preaxostyla Flagellates Illuminates Evolutionary Transitions and the Path Towards Mitochondrial Loss.</title>
        <authorList>
            <person name="Novak L.V.F."/>
            <person name="Treitli S.C."/>
            <person name="Pyrih J."/>
            <person name="Halakuc P."/>
            <person name="Pipaliya S.V."/>
            <person name="Vacek V."/>
            <person name="Brzon O."/>
            <person name="Soukal P."/>
            <person name="Eme L."/>
            <person name="Dacks J.B."/>
            <person name="Karnkowska A."/>
            <person name="Elias M."/>
            <person name="Hampl V."/>
        </authorList>
    </citation>
    <scope>NUCLEOTIDE SEQUENCE [LARGE SCALE GENOMIC DNA]</scope>
    <source>
        <strain evidence="1">NAU3</strain>
        <tissue evidence="1">Gut</tissue>
    </source>
</reference>